<dbReference type="GO" id="GO:0015808">
    <property type="term" value="P:L-alanine transport"/>
    <property type="evidence" value="ECO:0007669"/>
    <property type="project" value="TreeGrafter"/>
</dbReference>
<proteinExistence type="inferred from homology"/>
<dbReference type="GO" id="GO:0015188">
    <property type="term" value="F:L-isoleucine transmembrane transporter activity"/>
    <property type="evidence" value="ECO:0007669"/>
    <property type="project" value="TreeGrafter"/>
</dbReference>
<dbReference type="GO" id="GO:0015190">
    <property type="term" value="F:L-leucine transmembrane transporter activity"/>
    <property type="evidence" value="ECO:0007669"/>
    <property type="project" value="TreeGrafter"/>
</dbReference>
<dbReference type="GO" id="GO:1903806">
    <property type="term" value="P:L-isoleucine import across plasma membrane"/>
    <property type="evidence" value="ECO:0007669"/>
    <property type="project" value="TreeGrafter"/>
</dbReference>
<feature type="transmembrane region" description="Helical" evidence="10">
    <location>
        <begin position="118"/>
        <end position="135"/>
    </location>
</feature>
<accession>A0A6J4LBD4</accession>
<evidence type="ECO:0000256" key="3">
    <source>
        <dbReference type="ARBA" id="ARBA00022475"/>
    </source>
</evidence>
<dbReference type="GO" id="GO:0005304">
    <property type="term" value="F:L-valine transmembrane transporter activity"/>
    <property type="evidence" value="ECO:0007669"/>
    <property type="project" value="TreeGrafter"/>
</dbReference>
<gene>
    <name evidence="11" type="ORF">AVDCRST_MAG93-6069</name>
</gene>
<dbReference type="EMBL" id="CADCTR010002040">
    <property type="protein sequence ID" value="CAA9328180.1"/>
    <property type="molecule type" value="Genomic_DNA"/>
</dbReference>
<dbReference type="CDD" id="cd06582">
    <property type="entry name" value="TM_PBP1_LivH_like"/>
    <property type="match status" value="1"/>
</dbReference>
<dbReference type="GO" id="GO:0042941">
    <property type="term" value="P:D-alanine transmembrane transport"/>
    <property type="evidence" value="ECO:0007669"/>
    <property type="project" value="TreeGrafter"/>
</dbReference>
<comment type="similarity">
    <text evidence="9">Belongs to the binding-protein-dependent transport system permease family. LivHM subfamily.</text>
</comment>
<feature type="transmembrane region" description="Helical" evidence="10">
    <location>
        <begin position="95"/>
        <end position="112"/>
    </location>
</feature>
<evidence type="ECO:0000256" key="4">
    <source>
        <dbReference type="ARBA" id="ARBA00022519"/>
    </source>
</evidence>
<feature type="transmembrane region" description="Helical" evidence="10">
    <location>
        <begin position="65"/>
        <end position="83"/>
    </location>
</feature>
<feature type="transmembrane region" description="Helical" evidence="10">
    <location>
        <begin position="15"/>
        <end position="35"/>
    </location>
</feature>
<keyword evidence="4" id="KW-0997">Cell inner membrane</keyword>
<evidence type="ECO:0000313" key="11">
    <source>
        <dbReference type="EMBL" id="CAA9328180.1"/>
    </source>
</evidence>
<keyword evidence="6" id="KW-0029">Amino-acid transport</keyword>
<keyword evidence="8 10" id="KW-0472">Membrane</keyword>
<reference evidence="11" key="1">
    <citation type="submission" date="2020-02" db="EMBL/GenBank/DDBJ databases">
        <authorList>
            <person name="Meier V. D."/>
        </authorList>
    </citation>
    <scope>NUCLEOTIDE SEQUENCE</scope>
    <source>
        <strain evidence="11">AVDCRST_MAG93</strain>
    </source>
</reference>
<evidence type="ECO:0000256" key="1">
    <source>
        <dbReference type="ARBA" id="ARBA00004651"/>
    </source>
</evidence>
<dbReference type="InterPro" id="IPR001851">
    <property type="entry name" value="ABC_transp_permease"/>
</dbReference>
<dbReference type="PANTHER" id="PTHR11795:SF371">
    <property type="entry name" value="HIGH-AFFINITY BRANCHED-CHAIN AMINO ACID TRANSPORT SYSTEM PERMEASE PROTEIN LIVH"/>
    <property type="match status" value="1"/>
</dbReference>
<evidence type="ECO:0000256" key="5">
    <source>
        <dbReference type="ARBA" id="ARBA00022692"/>
    </source>
</evidence>
<evidence type="ECO:0000256" key="2">
    <source>
        <dbReference type="ARBA" id="ARBA00022448"/>
    </source>
</evidence>
<dbReference type="Pfam" id="PF02653">
    <property type="entry name" value="BPD_transp_2"/>
    <property type="match status" value="1"/>
</dbReference>
<evidence type="ECO:0000256" key="9">
    <source>
        <dbReference type="ARBA" id="ARBA00037998"/>
    </source>
</evidence>
<sequence length="237" mass="25290">MSQLLQQLINGLSSGAVYALFALGFTLVFSVLDLLNLAHGAVYMWGAFIGWILVSRLGLPFLVALPGAMIGAGLLAVLLDRLAFKPLRALTPGSGLLWVGFLLALFALVIGWSLPVRLAVAGIGVAIMLAGLAMDERGIGPIREREVPHLAPMISSIGASIILVSLAQGRFGTQQTRFPPDTFPLTRFQLGTNISVSLLQLTILVCAIVLMVLLRLLIARTNIGRAIRAIAWSQRTA</sequence>
<keyword evidence="3" id="KW-1003">Cell membrane</keyword>
<evidence type="ECO:0000256" key="6">
    <source>
        <dbReference type="ARBA" id="ARBA00022970"/>
    </source>
</evidence>
<feature type="transmembrane region" description="Helical" evidence="10">
    <location>
        <begin position="42"/>
        <end position="59"/>
    </location>
</feature>
<protein>
    <submittedName>
        <fullName evidence="11">High-affinity branched-chain amino acid transport system permease protein LivH</fullName>
    </submittedName>
</protein>
<name>A0A6J4LBD4_9CHLR</name>
<keyword evidence="7 10" id="KW-1133">Transmembrane helix</keyword>
<dbReference type="GO" id="GO:0015192">
    <property type="term" value="F:L-phenylalanine transmembrane transporter activity"/>
    <property type="evidence" value="ECO:0007669"/>
    <property type="project" value="TreeGrafter"/>
</dbReference>
<comment type="subcellular location">
    <subcellularLocation>
        <location evidence="1">Cell membrane</location>
        <topology evidence="1">Multi-pass membrane protein</topology>
    </subcellularLocation>
</comment>
<dbReference type="PANTHER" id="PTHR11795">
    <property type="entry name" value="BRANCHED-CHAIN AMINO ACID TRANSPORT SYSTEM PERMEASE PROTEIN LIVH"/>
    <property type="match status" value="1"/>
</dbReference>
<feature type="non-terminal residue" evidence="11">
    <location>
        <position position="237"/>
    </location>
</feature>
<dbReference type="GO" id="GO:0005886">
    <property type="term" value="C:plasma membrane"/>
    <property type="evidence" value="ECO:0007669"/>
    <property type="project" value="UniProtKB-SubCell"/>
</dbReference>
<keyword evidence="2" id="KW-0813">Transport</keyword>
<feature type="transmembrane region" description="Helical" evidence="10">
    <location>
        <begin position="194"/>
        <end position="218"/>
    </location>
</feature>
<organism evidence="11">
    <name type="scientific">uncultured Chloroflexia bacterium</name>
    <dbReference type="NCBI Taxonomy" id="1672391"/>
    <lineage>
        <taxon>Bacteria</taxon>
        <taxon>Bacillati</taxon>
        <taxon>Chloroflexota</taxon>
        <taxon>Chloroflexia</taxon>
        <taxon>environmental samples</taxon>
    </lineage>
</organism>
<dbReference type="AlphaFoldDB" id="A0A6J4LBD4"/>
<evidence type="ECO:0000256" key="7">
    <source>
        <dbReference type="ARBA" id="ARBA00022989"/>
    </source>
</evidence>
<evidence type="ECO:0000256" key="8">
    <source>
        <dbReference type="ARBA" id="ARBA00023136"/>
    </source>
</evidence>
<evidence type="ECO:0000256" key="10">
    <source>
        <dbReference type="SAM" id="Phobius"/>
    </source>
</evidence>
<feature type="transmembrane region" description="Helical" evidence="10">
    <location>
        <begin position="147"/>
        <end position="167"/>
    </location>
</feature>
<dbReference type="InterPro" id="IPR052157">
    <property type="entry name" value="BCAA_transport_permease"/>
</dbReference>
<keyword evidence="5 10" id="KW-0812">Transmembrane</keyword>